<organism evidence="7 8">
    <name type="scientific">Sulfuriferula nivalis</name>
    <dbReference type="NCBI Taxonomy" id="2675298"/>
    <lineage>
        <taxon>Bacteria</taxon>
        <taxon>Pseudomonadati</taxon>
        <taxon>Pseudomonadota</taxon>
        <taxon>Betaproteobacteria</taxon>
        <taxon>Nitrosomonadales</taxon>
        <taxon>Sulfuricellaceae</taxon>
        <taxon>Sulfuriferula</taxon>
    </lineage>
</organism>
<keyword evidence="8" id="KW-1185">Reference proteome</keyword>
<evidence type="ECO:0000256" key="1">
    <source>
        <dbReference type="ARBA" id="ARBA00004370"/>
    </source>
</evidence>
<dbReference type="InterPro" id="IPR010817">
    <property type="entry name" value="HemY_N"/>
</dbReference>
<dbReference type="Proteomes" id="UP000463939">
    <property type="component" value="Chromosome"/>
</dbReference>
<feature type="domain" description="HemY N-terminal" evidence="6">
    <location>
        <begin position="26"/>
        <end position="131"/>
    </location>
</feature>
<evidence type="ECO:0000313" key="7">
    <source>
        <dbReference type="EMBL" id="BBP02078.1"/>
    </source>
</evidence>
<reference evidence="8" key="1">
    <citation type="submission" date="2019-11" db="EMBL/GenBank/DDBJ databases">
        <title>Isolation and characterization of a novel species in the genus Sulfuriferula.</title>
        <authorList>
            <person name="Mochizuki J."/>
            <person name="Kojima H."/>
            <person name="Fukui M."/>
        </authorList>
    </citation>
    <scope>NUCLEOTIDE SEQUENCE [LARGE SCALE GENOMIC DNA]</scope>
    <source>
        <strain evidence="8">SGTM</strain>
    </source>
</reference>
<evidence type="ECO:0000256" key="4">
    <source>
        <dbReference type="ARBA" id="ARBA00023136"/>
    </source>
</evidence>
<feature type="transmembrane region" description="Helical" evidence="5">
    <location>
        <begin position="39"/>
        <end position="61"/>
    </location>
</feature>
<dbReference type="KEGG" id="sniv:SFSGTM_27860"/>
<gene>
    <name evidence="7" type="ORF">SFSGTM_27860</name>
</gene>
<dbReference type="RefSeq" id="WP_162085769.1">
    <property type="nucleotide sequence ID" value="NZ_AP021881.1"/>
</dbReference>
<name>A0A809S4T9_9PROT</name>
<dbReference type="Pfam" id="PF07219">
    <property type="entry name" value="HemY_N"/>
    <property type="match status" value="1"/>
</dbReference>
<evidence type="ECO:0000313" key="8">
    <source>
        <dbReference type="Proteomes" id="UP000463939"/>
    </source>
</evidence>
<accession>A0A809S4T9</accession>
<protein>
    <recommendedName>
        <fullName evidence="6">HemY N-terminal domain-containing protein</fullName>
    </recommendedName>
</protein>
<evidence type="ECO:0000259" key="6">
    <source>
        <dbReference type="Pfam" id="PF07219"/>
    </source>
</evidence>
<dbReference type="EMBL" id="AP021881">
    <property type="protein sequence ID" value="BBP02078.1"/>
    <property type="molecule type" value="Genomic_DNA"/>
</dbReference>
<keyword evidence="3 5" id="KW-1133">Transmembrane helix</keyword>
<sequence length="139" mass="15614">MRTLIWTLLIFGLAVGFTLAGKFDPGYAVLVYPPYRIELSLTLLVVIFLGLVVVSDLFARLADLTLNLPKRVRTHRLQQRQEQGQKALLAAMDHFLAQRYADAETAAQLALSLEAHPELAKKITDQAKEKQHPKVNQHS</sequence>
<evidence type="ECO:0000256" key="2">
    <source>
        <dbReference type="ARBA" id="ARBA00022692"/>
    </source>
</evidence>
<keyword evidence="2 5" id="KW-0812">Transmembrane</keyword>
<dbReference type="AlphaFoldDB" id="A0A809S4T9"/>
<keyword evidence="4 5" id="KW-0472">Membrane</keyword>
<evidence type="ECO:0000256" key="3">
    <source>
        <dbReference type="ARBA" id="ARBA00022989"/>
    </source>
</evidence>
<proteinExistence type="predicted"/>
<comment type="subcellular location">
    <subcellularLocation>
        <location evidence="1">Membrane</location>
    </subcellularLocation>
</comment>
<dbReference type="GO" id="GO:0016020">
    <property type="term" value="C:membrane"/>
    <property type="evidence" value="ECO:0007669"/>
    <property type="project" value="UniProtKB-SubCell"/>
</dbReference>
<evidence type="ECO:0000256" key="5">
    <source>
        <dbReference type="SAM" id="Phobius"/>
    </source>
</evidence>